<keyword evidence="1" id="KW-0812">Transmembrane</keyword>
<feature type="transmembrane region" description="Helical" evidence="1">
    <location>
        <begin position="113"/>
        <end position="131"/>
    </location>
</feature>
<dbReference type="EMBL" id="PNRF01000039">
    <property type="protein sequence ID" value="PMR72965.1"/>
    <property type="molecule type" value="Genomic_DNA"/>
</dbReference>
<organism evidence="3 4">
    <name type="scientific">Billgrantia endophytica</name>
    <dbReference type="NCBI Taxonomy" id="2033802"/>
    <lineage>
        <taxon>Bacteria</taxon>
        <taxon>Pseudomonadati</taxon>
        <taxon>Pseudomonadota</taxon>
        <taxon>Gammaproteobacteria</taxon>
        <taxon>Oceanospirillales</taxon>
        <taxon>Halomonadaceae</taxon>
        <taxon>Billgrantia</taxon>
    </lineage>
</organism>
<evidence type="ECO:0000313" key="3">
    <source>
        <dbReference type="EMBL" id="PMR72965.1"/>
    </source>
</evidence>
<proteinExistence type="predicted"/>
<name>A0A2N7TXT4_9GAMM</name>
<feature type="transmembrane region" description="Helical" evidence="1">
    <location>
        <begin position="7"/>
        <end position="26"/>
    </location>
</feature>
<reference evidence="3 4" key="1">
    <citation type="submission" date="2018-01" db="EMBL/GenBank/DDBJ databases">
        <title>Halomonas endophytica sp. nov., isolated from storage liquid in the stems of Populus euphratica.</title>
        <authorList>
            <person name="Chen C."/>
        </authorList>
    </citation>
    <scope>NUCLEOTIDE SEQUENCE [LARGE SCALE GENOMIC DNA]</scope>
    <source>
        <strain evidence="3 4">MC28</strain>
    </source>
</reference>
<keyword evidence="1" id="KW-0472">Membrane</keyword>
<feature type="transmembrane region" description="Helical" evidence="1">
    <location>
        <begin position="38"/>
        <end position="61"/>
    </location>
</feature>
<protein>
    <recommendedName>
        <fullName evidence="2">DUF1468 domain-containing protein</fullName>
    </recommendedName>
</protein>
<dbReference type="InterPro" id="IPR009936">
    <property type="entry name" value="DUF1468"/>
</dbReference>
<feature type="transmembrane region" description="Helical" evidence="1">
    <location>
        <begin position="68"/>
        <end position="86"/>
    </location>
</feature>
<evidence type="ECO:0000256" key="1">
    <source>
        <dbReference type="SAM" id="Phobius"/>
    </source>
</evidence>
<sequence>MVPLVHIIYICLFAMGALFIWMTQAFPRPLSADDIGPAMFPIWLAIVMMTLIVVDTVISWGRAKKVPLGDVGLAFLFALGMGSAVWASSRFGLFYVLPVALYTGLWVIGSRRLVVNGIFSLAMSVVLWALFDQLLSIPLSRL</sequence>
<comment type="caution">
    <text evidence="3">The sequence shown here is derived from an EMBL/GenBank/DDBJ whole genome shotgun (WGS) entry which is preliminary data.</text>
</comment>
<gene>
    <name evidence="3" type="ORF">C1H69_19005</name>
</gene>
<feature type="domain" description="DUF1468" evidence="2">
    <location>
        <begin position="8"/>
        <end position="139"/>
    </location>
</feature>
<dbReference type="Proteomes" id="UP000235803">
    <property type="component" value="Unassembled WGS sequence"/>
</dbReference>
<dbReference type="OrthoDB" id="5519430at2"/>
<keyword evidence="1" id="KW-1133">Transmembrane helix</keyword>
<accession>A0A2N7TXT4</accession>
<feature type="transmembrane region" description="Helical" evidence="1">
    <location>
        <begin position="92"/>
        <end position="108"/>
    </location>
</feature>
<evidence type="ECO:0000313" key="4">
    <source>
        <dbReference type="Proteomes" id="UP000235803"/>
    </source>
</evidence>
<dbReference type="RefSeq" id="WP_102654965.1">
    <property type="nucleotide sequence ID" value="NZ_PNRF01000039.1"/>
</dbReference>
<keyword evidence="4" id="KW-1185">Reference proteome</keyword>
<evidence type="ECO:0000259" key="2">
    <source>
        <dbReference type="Pfam" id="PF07331"/>
    </source>
</evidence>
<dbReference type="Pfam" id="PF07331">
    <property type="entry name" value="TctB"/>
    <property type="match status" value="1"/>
</dbReference>
<dbReference type="AlphaFoldDB" id="A0A2N7TXT4"/>